<dbReference type="InterPro" id="IPR047710">
    <property type="entry name" value="Transpos_IS5-like"/>
</dbReference>
<dbReference type="AlphaFoldDB" id="A0A0M6W8I7"/>
<organism evidence="3">
    <name type="scientific">Lacticaseibacillus paracasei</name>
    <name type="common">Lactobacillus paracasei</name>
    <dbReference type="NCBI Taxonomy" id="1597"/>
    <lineage>
        <taxon>Bacteria</taxon>
        <taxon>Bacillati</taxon>
        <taxon>Bacillota</taxon>
        <taxon>Bacilli</taxon>
        <taxon>Lactobacillales</taxon>
        <taxon>Lactobacillaceae</taxon>
        <taxon>Lacticaseibacillus</taxon>
    </lineage>
</organism>
<sequence length="471" mass="53978">MVYRHSPLQLSFESFGAGLSTPLSSNNEWVQLAEVMPWKALDEAYQLEFTKNAGRAAKPFRLLYGAILIQQRMGLTDRGVVAAIRDTPALQYFIGLSEYKAVEPFNYSSLAHFRKRIADISELIMNIMNDTVRAKIEALVPFKVDTVITDATAVPVKIKYPQDTVLLNQARLNLEAMAIDMTHQLGVPNPRMYKREAKHCWASFSRHPKQQRGGFHKQVKAQLQYVRRDLRYINEFIDQGATLPDEQAIRLGVIRILFDQQWYMYTHKTHHVEDRIVSLQQPYIRPIQRGKANAKVEFGAKIDCSLSEGVVDIERFDFTAFSEGQDFAETLDHYYDLHGHYPDEVLADTLYRNRENLKLCKDLGIRICGPKLGRHPKHVDAAKRREDTDAENRRGTIERRFAFMKATLGLDLVNTRTAESLAVKIDAAIVLSNVLTLLRVFAIPILILAKFEGEAYQIRYKFTTRVEDMVA</sequence>
<dbReference type="InterPro" id="IPR008490">
    <property type="entry name" value="Transposase_InsH_N"/>
</dbReference>
<dbReference type="Pfam" id="PF05598">
    <property type="entry name" value="DUF772"/>
    <property type="match status" value="1"/>
</dbReference>
<reference evidence="3" key="1">
    <citation type="journal article" date="2015" name="Front. Microbiol.">
        <title>The vaginal isolate Lactobacillus paracasei LPC-S01 (DSM 26760) is suitable for oral administration.</title>
        <authorList>
            <person name="Balzaretti S."/>
            <person name="Taverniti V."/>
            <person name="Rondini G."/>
            <person name="Marcolegio G."/>
            <person name="Minuzzo M."/>
            <person name="Remagni M.C."/>
            <person name="Fiore W."/>
            <person name="Arioli S."/>
            <person name="Guglielmetti S."/>
        </authorList>
    </citation>
    <scope>NUCLEOTIDE SEQUENCE</scope>
    <source>
        <strain evidence="3">LPC-S01</strain>
    </source>
</reference>
<dbReference type="PANTHER" id="PTHR33803:SF3">
    <property type="entry name" value="BLL1974 PROTEIN"/>
    <property type="match status" value="1"/>
</dbReference>
<dbReference type="PANTHER" id="PTHR33803">
    <property type="entry name" value="IS1478 TRANSPOSASE"/>
    <property type="match status" value="1"/>
</dbReference>
<dbReference type="EMBL" id="LN846896">
    <property type="protein sequence ID" value="CRL16808.1"/>
    <property type="molecule type" value="Genomic_DNA"/>
</dbReference>
<protein>
    <submittedName>
        <fullName evidence="3">Transposase</fullName>
    </submittedName>
</protein>
<dbReference type="Pfam" id="PF13586">
    <property type="entry name" value="DDE_Tnp_1_2"/>
    <property type="match status" value="1"/>
</dbReference>
<dbReference type="RefSeq" id="WP_003591695.1">
    <property type="nucleotide sequence ID" value="NZ_AFYP01000034.1"/>
</dbReference>
<dbReference type="NCBIfam" id="NF033578">
    <property type="entry name" value="transpos_IS5_1"/>
    <property type="match status" value="1"/>
</dbReference>
<evidence type="ECO:0000313" key="3">
    <source>
        <dbReference type="EMBL" id="CRL16808.1"/>
    </source>
</evidence>
<evidence type="ECO:0000259" key="1">
    <source>
        <dbReference type="Pfam" id="PF05598"/>
    </source>
</evidence>
<proteinExistence type="predicted"/>
<feature type="domain" description="Transposase DDE" evidence="2">
    <location>
        <begin position="345"/>
        <end position="429"/>
    </location>
</feature>
<feature type="domain" description="Transposase InsH N-terminal" evidence="1">
    <location>
        <begin position="24"/>
        <end position="116"/>
    </location>
</feature>
<accession>A0A0M6W8I7</accession>
<evidence type="ECO:0000259" key="2">
    <source>
        <dbReference type="Pfam" id="PF13586"/>
    </source>
</evidence>
<dbReference type="InterPro" id="IPR025668">
    <property type="entry name" value="Tnp_DDE_dom"/>
</dbReference>
<name>A0A0M6W8I7_LACPA</name>